<dbReference type="Pfam" id="PF06855">
    <property type="entry name" value="YozE_SAM_like"/>
    <property type="match status" value="1"/>
</dbReference>
<dbReference type="STRING" id="1714016.BA724_09795"/>
<evidence type="ECO:0000313" key="3">
    <source>
        <dbReference type="EMBL" id="OES44554.1"/>
    </source>
</evidence>
<organism evidence="3 4">
    <name type="scientific">Domibacillus iocasae</name>
    <dbReference type="NCBI Taxonomy" id="1714016"/>
    <lineage>
        <taxon>Bacteria</taxon>
        <taxon>Bacillati</taxon>
        <taxon>Bacillota</taxon>
        <taxon>Bacilli</taxon>
        <taxon>Bacillales</taxon>
        <taxon>Bacillaceae</taxon>
        <taxon>Domibacillus</taxon>
    </lineage>
</organism>
<evidence type="ECO:0000259" key="2">
    <source>
        <dbReference type="Pfam" id="PF06855"/>
    </source>
</evidence>
<feature type="domain" description="YozE SAM-like" evidence="2">
    <location>
        <begin position="4"/>
        <end position="70"/>
    </location>
</feature>
<sequence length="75" mass="8995">MHKSFYHYLMKYREEPPRDELAAFANAAFGDHSFPKTADSYDVLSRYLEMDVDYLPTMSVFDTAWEKYEQDELNR</sequence>
<gene>
    <name evidence="3" type="ORF">BA724_09795</name>
</gene>
<proteinExistence type="inferred from homology"/>
<comment type="caution">
    <text evidence="3">The sequence shown here is derived from an EMBL/GenBank/DDBJ whole genome shotgun (WGS) entry which is preliminary data.</text>
</comment>
<dbReference type="NCBIfam" id="NF010193">
    <property type="entry name" value="PRK13672.1"/>
    <property type="match status" value="1"/>
</dbReference>
<dbReference type="InterPro" id="IPR023089">
    <property type="entry name" value="YozE_SAM-like"/>
</dbReference>
<keyword evidence="4" id="KW-1185">Reference proteome</keyword>
<dbReference type="HAMAP" id="MF_01538">
    <property type="entry name" value="UPF0346"/>
    <property type="match status" value="1"/>
</dbReference>
<comment type="similarity">
    <text evidence="1">Belongs to the UPF0346 family.</text>
</comment>
<reference evidence="3 4" key="1">
    <citation type="submission" date="2016-06" db="EMBL/GenBank/DDBJ databases">
        <title>Domibacillus iocasae genome sequencing.</title>
        <authorList>
            <person name="Verma A."/>
            <person name="Pal Y."/>
            <person name="Ojha A.K."/>
            <person name="Krishnamurthi S."/>
        </authorList>
    </citation>
    <scope>NUCLEOTIDE SEQUENCE [LARGE SCALE GENOMIC DNA]</scope>
    <source>
        <strain evidence="3 4">DSM 29979</strain>
    </source>
</reference>
<dbReference type="PIRSF" id="PIRSF037262">
    <property type="entry name" value="UCP037262"/>
    <property type="match status" value="1"/>
</dbReference>
<dbReference type="EMBL" id="MAMP01000022">
    <property type="protein sequence ID" value="OES44554.1"/>
    <property type="molecule type" value="Genomic_DNA"/>
</dbReference>
<accession>A0A1E7DNC0</accession>
<dbReference type="OrthoDB" id="2242851at2"/>
<evidence type="ECO:0000256" key="1">
    <source>
        <dbReference type="HAMAP-Rule" id="MF_01538"/>
    </source>
</evidence>
<dbReference type="AlphaFoldDB" id="A0A1E7DNC0"/>
<dbReference type="InterPro" id="IPR010673">
    <property type="entry name" value="UPF0346"/>
</dbReference>
<dbReference type="Gene3D" id="1.10.150.260">
    <property type="entry name" value="YozE SAM-like"/>
    <property type="match status" value="1"/>
</dbReference>
<dbReference type="Proteomes" id="UP000095658">
    <property type="component" value="Unassembled WGS sequence"/>
</dbReference>
<dbReference type="SUPFAM" id="SSF140652">
    <property type="entry name" value="YozE-like"/>
    <property type="match status" value="1"/>
</dbReference>
<evidence type="ECO:0000313" key="4">
    <source>
        <dbReference type="Proteomes" id="UP000095658"/>
    </source>
</evidence>
<protein>
    <recommendedName>
        <fullName evidence="1">UPF0346 protein BA724_09795</fullName>
    </recommendedName>
</protein>
<name>A0A1E7DNC0_9BACI</name>
<dbReference type="RefSeq" id="WP_069939145.1">
    <property type="nucleotide sequence ID" value="NZ_MAMP01000022.1"/>
</dbReference>
<dbReference type="InterPro" id="IPR036806">
    <property type="entry name" value="YozE_SAM-like_sf"/>
</dbReference>